<dbReference type="PANTHER" id="PTHR35446:SF3">
    <property type="entry name" value="CMD DOMAIN-CONTAINING PROTEIN"/>
    <property type="match status" value="1"/>
</dbReference>
<reference evidence="2" key="1">
    <citation type="submission" date="2021-02" db="EMBL/GenBank/DDBJ databases">
        <title>PHA producing bacteria isolated from coastal sediment in Guangdong, Shenzhen.</title>
        <authorList>
            <person name="Zheng W."/>
            <person name="Yu S."/>
            <person name="Huang Y."/>
        </authorList>
    </citation>
    <scope>NUCLEOTIDE SEQUENCE</scope>
    <source>
        <strain evidence="2">TN14-10</strain>
    </source>
</reference>
<gene>
    <name evidence="2" type="ORF">JYP50_04610</name>
</gene>
<dbReference type="Pfam" id="PF02627">
    <property type="entry name" value="CMD"/>
    <property type="match status" value="1"/>
</dbReference>
<dbReference type="PANTHER" id="PTHR35446">
    <property type="entry name" value="SI:CH211-175M2.5"/>
    <property type="match status" value="1"/>
</dbReference>
<dbReference type="Proteomes" id="UP000664303">
    <property type="component" value="Unassembled WGS sequence"/>
</dbReference>
<dbReference type="GO" id="GO:0051920">
    <property type="term" value="F:peroxiredoxin activity"/>
    <property type="evidence" value="ECO:0007669"/>
    <property type="project" value="InterPro"/>
</dbReference>
<accession>A0A939DCT4</accession>
<evidence type="ECO:0000313" key="2">
    <source>
        <dbReference type="EMBL" id="MBN7795860.1"/>
    </source>
</evidence>
<evidence type="ECO:0000313" key="3">
    <source>
        <dbReference type="Proteomes" id="UP000664303"/>
    </source>
</evidence>
<organism evidence="2 3">
    <name type="scientific">Parahaliea mediterranea</name>
    <dbReference type="NCBI Taxonomy" id="651086"/>
    <lineage>
        <taxon>Bacteria</taxon>
        <taxon>Pseudomonadati</taxon>
        <taxon>Pseudomonadota</taxon>
        <taxon>Gammaproteobacteria</taxon>
        <taxon>Cellvibrionales</taxon>
        <taxon>Halieaceae</taxon>
        <taxon>Parahaliea</taxon>
    </lineage>
</organism>
<dbReference type="RefSeq" id="WP_206559300.1">
    <property type="nucleotide sequence ID" value="NZ_JAFKCZ010000003.1"/>
</dbReference>
<proteinExistence type="predicted"/>
<feature type="domain" description="Carboxymuconolactone decarboxylase-like" evidence="1">
    <location>
        <begin position="42"/>
        <end position="103"/>
    </location>
</feature>
<sequence length="182" mass="19218">MSHIPTPATIEQAPADSQPLLHTVQAALGSVPNLFRLIGNSPETLKGYMSLSGALEDGHLNVATRERIALAVAEVNGCRYCLAAHSYLGEHVAKLTEAEILTNRHGSSGDGKAAVAVEFAVRLVRQRGTLSHGDVQAVLDAGYSAAEVVEIIGHVALNTLTNYVNEALATAIDFPQVNDLID</sequence>
<name>A0A939DCT4_9GAMM</name>
<dbReference type="Gene3D" id="1.20.1290.10">
    <property type="entry name" value="AhpD-like"/>
    <property type="match status" value="1"/>
</dbReference>
<dbReference type="InterPro" id="IPR029032">
    <property type="entry name" value="AhpD-like"/>
</dbReference>
<dbReference type="AlphaFoldDB" id="A0A939DCT4"/>
<dbReference type="SUPFAM" id="SSF69118">
    <property type="entry name" value="AhpD-like"/>
    <property type="match status" value="1"/>
</dbReference>
<comment type="caution">
    <text evidence="2">The sequence shown here is derived from an EMBL/GenBank/DDBJ whole genome shotgun (WGS) entry which is preliminary data.</text>
</comment>
<dbReference type="InterPro" id="IPR003779">
    <property type="entry name" value="CMD-like"/>
</dbReference>
<keyword evidence="3" id="KW-1185">Reference proteome</keyword>
<dbReference type="NCBIfam" id="TIGR00778">
    <property type="entry name" value="ahpD_dom"/>
    <property type="match status" value="1"/>
</dbReference>
<protein>
    <submittedName>
        <fullName evidence="2">Carboxymuconolactone decarboxylase family protein</fullName>
    </submittedName>
</protein>
<dbReference type="EMBL" id="JAFKCZ010000003">
    <property type="protein sequence ID" value="MBN7795860.1"/>
    <property type="molecule type" value="Genomic_DNA"/>
</dbReference>
<evidence type="ECO:0000259" key="1">
    <source>
        <dbReference type="Pfam" id="PF02627"/>
    </source>
</evidence>
<dbReference type="InterPro" id="IPR004675">
    <property type="entry name" value="AhpD_core"/>
</dbReference>